<evidence type="ECO:0000313" key="2">
    <source>
        <dbReference type="Proteomes" id="UP000066284"/>
    </source>
</evidence>
<protein>
    <submittedName>
        <fullName evidence="1">Uncharacterized protein</fullName>
    </submittedName>
</protein>
<organism evidence="1 2">
    <name type="scientific">Candidatus Nitrospira inopinata</name>
    <dbReference type="NCBI Taxonomy" id="1715989"/>
    <lineage>
        <taxon>Bacteria</taxon>
        <taxon>Pseudomonadati</taxon>
        <taxon>Nitrospirota</taxon>
        <taxon>Nitrospiria</taxon>
        <taxon>Nitrospirales</taxon>
        <taxon>Nitrospiraceae</taxon>
        <taxon>Nitrospira</taxon>
    </lineage>
</organism>
<dbReference type="EMBL" id="LN885086">
    <property type="protein sequence ID" value="CUQ66526.1"/>
    <property type="molecule type" value="Genomic_DNA"/>
</dbReference>
<dbReference type="KEGG" id="nio:NITINOP_1551"/>
<sequence>MLGGRAAIRLRRWFAPWPHHQDRGAISDSSSFPVVGFGVDCDHEVVSVGDIQADAVGAGHGLDYDVRDRLRSRWSAREF</sequence>
<gene>
    <name evidence="1" type="ORF">NITINOP_1551</name>
</gene>
<accession>A0A0S4KTR2</accession>
<evidence type="ECO:0000313" key="1">
    <source>
        <dbReference type="EMBL" id="CUQ66526.1"/>
    </source>
</evidence>
<dbReference type="Proteomes" id="UP000066284">
    <property type="component" value="Chromosome 1"/>
</dbReference>
<keyword evidence="2" id="KW-1185">Reference proteome</keyword>
<dbReference type="STRING" id="1715989.NITINOP_1551"/>
<proteinExistence type="predicted"/>
<reference evidence="2" key="1">
    <citation type="submission" date="2015-09" db="EMBL/GenBank/DDBJ databases">
        <authorList>
            <person name="Daims H."/>
        </authorList>
    </citation>
    <scope>NUCLEOTIDE SEQUENCE [LARGE SCALE GENOMIC DNA]</scope>
</reference>
<dbReference type="AlphaFoldDB" id="A0A0S4KTR2"/>
<name>A0A0S4KTR2_9BACT</name>